<gene>
    <name evidence="6" type="ORF">KUF71_013058</name>
</gene>
<feature type="signal peptide" evidence="5">
    <location>
        <begin position="1"/>
        <end position="18"/>
    </location>
</feature>
<reference evidence="6" key="2">
    <citation type="journal article" date="2023" name="BMC Genomics">
        <title>Pest status, molecular evolution, and epigenetic factors derived from the genome assembly of Frankliniella fusca, a thysanopteran phytovirus vector.</title>
        <authorList>
            <person name="Catto M.A."/>
            <person name="Labadie P.E."/>
            <person name="Jacobson A.L."/>
            <person name="Kennedy G.G."/>
            <person name="Srinivasan R."/>
            <person name="Hunt B.G."/>
        </authorList>
    </citation>
    <scope>NUCLEOTIDE SEQUENCE</scope>
    <source>
        <strain evidence="6">PL_HMW_Pooled</strain>
    </source>
</reference>
<evidence type="ECO:0000256" key="4">
    <source>
        <dbReference type="SAM" id="MobiDB-lite"/>
    </source>
</evidence>
<dbReference type="PROSITE" id="PS00329">
    <property type="entry name" value="HSP70_2"/>
    <property type="match status" value="2"/>
</dbReference>
<dbReference type="PROSITE" id="PS01036">
    <property type="entry name" value="HSP70_3"/>
    <property type="match status" value="3"/>
</dbReference>
<evidence type="ECO:0000256" key="5">
    <source>
        <dbReference type="SAM" id="SignalP"/>
    </source>
</evidence>
<dbReference type="InterPro" id="IPR029047">
    <property type="entry name" value="HSP70_peptide-bd_sf"/>
</dbReference>
<dbReference type="PANTHER" id="PTHR19375">
    <property type="entry name" value="HEAT SHOCK PROTEIN 70KDA"/>
    <property type="match status" value="1"/>
</dbReference>
<dbReference type="Gene3D" id="1.20.1270.10">
    <property type="match status" value="2"/>
</dbReference>
<name>A0AAE1LW63_9NEOP</name>
<dbReference type="InterPro" id="IPR043129">
    <property type="entry name" value="ATPase_NBD"/>
</dbReference>
<dbReference type="Gene3D" id="2.60.34.10">
    <property type="entry name" value="Substrate Binding Domain Of DNAk, Chain A, domain 1"/>
    <property type="match status" value="2"/>
</dbReference>
<keyword evidence="6" id="KW-0346">Stress response</keyword>
<dbReference type="SUPFAM" id="SSF53067">
    <property type="entry name" value="Actin-like ATPase domain"/>
    <property type="match status" value="7"/>
</dbReference>
<dbReference type="Gene3D" id="3.30.420.40">
    <property type="match status" value="6"/>
</dbReference>
<feature type="chain" id="PRO_5042264385" evidence="5">
    <location>
        <begin position="19"/>
        <end position="2690"/>
    </location>
</feature>
<evidence type="ECO:0000313" key="6">
    <source>
        <dbReference type="EMBL" id="KAK3932599.1"/>
    </source>
</evidence>
<feature type="region of interest" description="Disordered" evidence="4">
    <location>
        <begin position="1830"/>
        <end position="1853"/>
    </location>
</feature>
<sequence length="2690" mass="292996">MYAICSIWIVVTHYVTTALQCQLGVVLRGAPGDGAAVGIDLGTTFSVVGACRRGRVEIFANDCGNRTTPSIVGFLDGASFIGDAAKDLPADNQVIDAKRLVGRQWSDPNIQKDRKMWPFEVVEKNGVPMIRVDVGGRKETFAPEEISAMVLRDLKSTAEAALGQSVSKAVVTVPAYFNERQRQATKDACEDPTRSLHTACVSRVRRALKSRSLSAGTIAGLEVLSMINEPTAAAIAYGLDKGKSAGAAKTVFIYDLGGGTFDVSVMMIVGSEFRVLASGGDTHLGGQDFDVLLVEHCLKDAARQLGADLAQDKQAVQDLRRACELAKRKLSSTPQAPISVFFSRINKGYQTTVTRAFFEDLCAKLFQMTIDHSKEVLSDAKVTTGQVDDVVLVGGSTRIPKVRALLRDMFGGKDLRQSINPDEAVAYGAAVHAAVLNGDKFYDKMVQLKDVTPLSLGKSVIGDRFSCIIKRNTPIPCKNTVRYCTVCDYQSTMSSKIYQGERPLVKDNHYLNKDYTIEVPELPAGEACIDTTFEIDASGLLTVTNVEPTSGRKVELKITPQEAHLSKKDIQAAIERAKKFSREDEDALRVVLRGAPGAGAAVGIDLGTTFSVVGACRRGRGEIFANDSGNRTTPSIVGFLEGASFIGDAAKDLPANNQVIDAKRLVGRQWSDPNIQKDRKMWPFEVVEKNGVPMIRVDVGGRKETFAPEEISAMVLRDLKSTAEAALGQSVSKTVVTVPAYFNERQRQATKDACTIAGLEVLSMINEPTAAAIAYGLDKGKSAGAAKTVFIYDLGGGTFDVSVMKIDGGEFQVLASGGDTHLGGQDFDVLLVEHCLKDAARQLGADLAQDKQAVQDLRRACELAKRKLSSTPQASISVFFSRINKGYQTTVTRAFFEDLCAKLFQKTIDLSKEVLSDAKVTTGQVDDVVLVGGSTRIPKVRALLRDMFGGKDLRQSINPDEAVAYGAAVHAAVLNGDKFYDKMVQLKDVTPLSLGVKITGGRFNVVIKKNTPIPCKNTKRYHTAHDYQSSVRCRIYQGERPLVKDNHYLNKNLKIEVPKLPAREAVIDTTFEIDASGLLTVTNVEPTSGRKVELKITPQEAHLSERDIQAAIERAKNSVAAASRPARPGPASRPYQQCVSSSCCEASSVVCSLLTPPACRLRAAGRRVHPVACSVACSRDREPWLQQQHLRVCVSCPVPSPGERCQDRAGLGWPSVDVHARHHQHSQPSQTADDGDCHRSPQLSPTSRMPAACRRSDGNLVLGVDLGTTNSVVAVVQDGGDDVDVLDNDVGRRLTPSCVHVGADLTLQVGDAALRVAVSDPAHTVRNVKRVLGLPVEAVKADVTRPLGAVPVGNANDGPYGAVLVLGDGVRLTAEEVAAALLYELKKAAEAQLGRVVSQAVITVPTYFNAAQRHALRDVGHLAGLKVMQLVNEPTAAALMYAYDKGFDKTVVVVDVGGGGSSISVLRVENNKVTVLASSGQRLPGGEDFDITMLGYLRDVIREQHARAVEDERTLELLRTHWEKAKQKLSRIPATKIVTFLPDVGLEFEHEVKRADLERCDPLFREITDALKGVLKVAKTAPEAVDDVLLVGGSTRLPRLRDLVQEALGGKRLCRSVHQDEDVAKGAALLGAGLCAAHDLTPLRLDVHLDGDVHSVLSGTELPHSLDLRGLVPGRVMVRQGPWVAQGEMPMACIVEMNKKSRGVIASLQLDVSGLFDFLDTAGRPLHVAPRGCLSARKLEELQAKHETRQREQAMEQHRMEAKNALEDKCRTLLLTAMQISDDEDFTDAKDIDVLKQKCEEGLEWLKNNENAPLQDVEGKMSEIGRLESEVNARRDERRAQARRAREAETRQAEARRALEQRRMEAKNALEDKCRTLLNMAVQISEDFTDAKDVKVLKQKCQEGLEWLMNNENAPLQNVEGKMSEICRLESEVNARRDERRAQARQARRAWEMETRQEEARLARLALEERCNAVVEMQVPADVGCRDVFSSLRDECLSNLHWLHTTPAATHEEIDSILARVCSMQDALEEKMRVRERKAAASTVLAPSTASAASNQQRGARQAHRDQRWTDDGSTNASNVSGRDRWQGEQFRQPSFTRNYRSDSRSPDDWTVVRLPSNCEVTSRNKPQKGAGANDSAAGAGAEAGAGAGSTLRAEDAVVPEGLDRKQARVWLRDVYRRVFNSEAHRRKSFFLPQSSARAGGPMTRWLEEHPDAALTAIAQEAAEEAAREARAAGAVVLLLEAVEVGAEVRMALMVRYVRHTEGEVEAVERLLALRDAYSTTGADLLRRLDELGAGEDPAGLARGLRGVSWEDGLGPVSAAASELLGLLQARAAGQRGGGPVRLWASGNSLERLVADACAQEHAEARAFLEDADAVRELFAGARFSVLRRRCPAARREDWTTVRGVARELARPGGAEDVFEALVHLRDLSRSARERAAVDDLLVALQDSTALTCAGIFDALFDSLEEVARLLSFSEDGVTDPGVVSRWLSADLRVREAAAAALRTHRMRFESARRASRLAARLLGTARAEVQRVVRECAAPLWLRHAVATGQDASEDLALLESVATAEERRCILADLTRAREQGLSTSEPRALLRRPERVCLPALDKALVELLTLPLLPCRKWDGDDDARPRGLLRAADGLRDSVRAAGGCPSALLEPVMLLLSSTDWTAAYVYDKDFSRVLDALVPPIQK</sequence>
<reference evidence="6" key="1">
    <citation type="submission" date="2021-07" db="EMBL/GenBank/DDBJ databases">
        <authorList>
            <person name="Catto M.A."/>
            <person name="Jacobson A."/>
            <person name="Kennedy G."/>
            <person name="Labadie P."/>
            <person name="Hunt B.G."/>
            <person name="Srinivasan R."/>
        </authorList>
    </citation>
    <scope>NUCLEOTIDE SEQUENCE</scope>
    <source>
        <strain evidence="6">PL_HMW_Pooled</strain>
        <tissue evidence="6">Head</tissue>
    </source>
</reference>
<dbReference type="InterPro" id="IPR018181">
    <property type="entry name" value="Heat_shock_70_CS"/>
</dbReference>
<keyword evidence="5" id="KW-0732">Signal</keyword>
<dbReference type="GO" id="GO:0006950">
    <property type="term" value="P:response to stress"/>
    <property type="evidence" value="ECO:0007669"/>
    <property type="project" value="UniProtKB-ARBA"/>
</dbReference>
<dbReference type="FunFam" id="3.30.30.30:FF:000001">
    <property type="entry name" value="heat shock 70 kDa protein-like"/>
    <property type="match status" value="2"/>
</dbReference>
<dbReference type="Proteomes" id="UP001219518">
    <property type="component" value="Unassembled WGS sequence"/>
</dbReference>
<dbReference type="GO" id="GO:0140662">
    <property type="term" value="F:ATP-dependent protein folding chaperone"/>
    <property type="evidence" value="ECO:0007669"/>
    <property type="project" value="InterPro"/>
</dbReference>
<dbReference type="PROSITE" id="PS00297">
    <property type="entry name" value="HSP70_1"/>
    <property type="match status" value="3"/>
</dbReference>
<feature type="compositionally biased region" description="Polar residues" evidence="4">
    <location>
        <begin position="2072"/>
        <end position="2081"/>
    </location>
</feature>
<dbReference type="CDD" id="cd24028">
    <property type="entry name" value="ASKHA_NBD_HSP70_HSPA1-like"/>
    <property type="match status" value="2"/>
</dbReference>
<evidence type="ECO:0000313" key="7">
    <source>
        <dbReference type="Proteomes" id="UP001219518"/>
    </source>
</evidence>
<dbReference type="InterPro" id="IPR029048">
    <property type="entry name" value="HSP70_C_sf"/>
</dbReference>
<keyword evidence="3" id="KW-0067">ATP-binding</keyword>
<keyword evidence="2" id="KW-0547">Nucleotide-binding</keyword>
<dbReference type="FunFam" id="3.30.420.40:FF:000028">
    <property type="entry name" value="heat shock 70 kDa protein-like"/>
    <property type="match status" value="1"/>
</dbReference>
<dbReference type="SUPFAM" id="SSF100920">
    <property type="entry name" value="Heat shock protein 70kD (HSP70), peptide-binding domain"/>
    <property type="match status" value="2"/>
</dbReference>
<dbReference type="InterPro" id="IPR013126">
    <property type="entry name" value="Hsp_70_fam"/>
</dbReference>
<dbReference type="FunFam" id="3.90.640.10:FF:000003">
    <property type="entry name" value="Molecular chaperone DnaK"/>
    <property type="match status" value="2"/>
</dbReference>
<keyword evidence="7" id="KW-1185">Reference proteome</keyword>
<evidence type="ECO:0000256" key="1">
    <source>
        <dbReference type="ARBA" id="ARBA00007381"/>
    </source>
</evidence>
<feature type="region of interest" description="Disordered" evidence="4">
    <location>
        <begin position="2039"/>
        <end position="2152"/>
    </location>
</feature>
<accession>A0AAE1LW63</accession>
<feature type="region of interest" description="Disordered" evidence="4">
    <location>
        <begin position="1219"/>
        <end position="1251"/>
    </location>
</feature>
<feature type="compositionally biased region" description="Polar residues" evidence="4">
    <location>
        <begin position="2045"/>
        <end position="2059"/>
    </location>
</feature>
<dbReference type="PRINTS" id="PR00301">
    <property type="entry name" value="HEATSHOCK70"/>
</dbReference>
<organism evidence="6 7">
    <name type="scientific">Frankliniella fusca</name>
    <dbReference type="NCBI Taxonomy" id="407009"/>
    <lineage>
        <taxon>Eukaryota</taxon>
        <taxon>Metazoa</taxon>
        <taxon>Ecdysozoa</taxon>
        <taxon>Arthropoda</taxon>
        <taxon>Hexapoda</taxon>
        <taxon>Insecta</taxon>
        <taxon>Pterygota</taxon>
        <taxon>Neoptera</taxon>
        <taxon>Paraneoptera</taxon>
        <taxon>Thysanoptera</taxon>
        <taxon>Terebrantia</taxon>
        <taxon>Thripoidea</taxon>
        <taxon>Thripidae</taxon>
        <taxon>Frankliniella</taxon>
    </lineage>
</organism>
<comment type="similarity">
    <text evidence="1">Belongs to the heat shock protein 70 family.</text>
</comment>
<proteinExistence type="inferred from homology"/>
<dbReference type="GO" id="GO:0005524">
    <property type="term" value="F:ATP binding"/>
    <property type="evidence" value="ECO:0007669"/>
    <property type="project" value="UniProtKB-KW"/>
</dbReference>
<dbReference type="EMBL" id="JAHWGI010001437">
    <property type="protein sequence ID" value="KAK3932599.1"/>
    <property type="molecule type" value="Genomic_DNA"/>
</dbReference>
<dbReference type="Pfam" id="PF00012">
    <property type="entry name" value="HSP70"/>
    <property type="match status" value="4"/>
</dbReference>
<comment type="caution">
    <text evidence="6">The sequence shown here is derived from an EMBL/GenBank/DDBJ whole genome shotgun (WGS) entry which is preliminary data.</text>
</comment>
<evidence type="ECO:0000256" key="2">
    <source>
        <dbReference type="ARBA" id="ARBA00022741"/>
    </source>
</evidence>
<feature type="compositionally biased region" description="Polar residues" evidence="4">
    <location>
        <begin position="2090"/>
        <end position="2099"/>
    </location>
</feature>
<feature type="compositionally biased region" description="Low complexity" evidence="4">
    <location>
        <begin position="2130"/>
        <end position="2141"/>
    </location>
</feature>
<dbReference type="Gene3D" id="3.90.640.10">
    <property type="entry name" value="Actin, Chain A, domain 4"/>
    <property type="match status" value="3"/>
</dbReference>
<dbReference type="FunFam" id="3.30.420.40:FF:000004">
    <property type="entry name" value="Molecular chaperone DnaK"/>
    <property type="match status" value="3"/>
</dbReference>
<protein>
    <submittedName>
        <fullName evidence="6">Heat shock 70 kDa protein 1</fullName>
    </submittedName>
</protein>
<dbReference type="Gene3D" id="3.30.30.30">
    <property type="match status" value="2"/>
</dbReference>
<evidence type="ECO:0000256" key="3">
    <source>
        <dbReference type="ARBA" id="ARBA00022840"/>
    </source>
</evidence>